<dbReference type="GO" id="GO:0005524">
    <property type="term" value="F:ATP binding"/>
    <property type="evidence" value="ECO:0007669"/>
    <property type="project" value="TreeGrafter"/>
</dbReference>
<dbReference type="InterPro" id="IPR027417">
    <property type="entry name" value="P-loop_NTPase"/>
</dbReference>
<accession>A0A382WHB9</accession>
<protein>
    <submittedName>
        <fullName evidence="2">Uncharacterized protein</fullName>
    </submittedName>
</protein>
<sequence length="126" mass="14620">MSEKDEEKTLEDIHKQLRDLLNNKNVQVAFAPFMESIKANSEDVSDADEAGGGSEEVCSSELTRDEKLDGIRRFDRRPKEIRDYLDRFVIKQEQAKRVLSVAVCDHYNHVRSCLKDEKLAKMEYVK</sequence>
<dbReference type="GO" id="GO:0051603">
    <property type="term" value="P:proteolysis involved in protein catabolic process"/>
    <property type="evidence" value="ECO:0007669"/>
    <property type="project" value="TreeGrafter"/>
</dbReference>
<dbReference type="AlphaFoldDB" id="A0A382WHB9"/>
<feature type="region of interest" description="Disordered" evidence="1">
    <location>
        <begin position="41"/>
        <end position="62"/>
    </location>
</feature>
<reference evidence="2" key="1">
    <citation type="submission" date="2018-05" db="EMBL/GenBank/DDBJ databases">
        <authorList>
            <person name="Lanie J.A."/>
            <person name="Ng W.-L."/>
            <person name="Kazmierczak K.M."/>
            <person name="Andrzejewski T.M."/>
            <person name="Davidsen T.M."/>
            <person name="Wayne K.J."/>
            <person name="Tettelin H."/>
            <person name="Glass J.I."/>
            <person name="Rusch D."/>
            <person name="Podicherti R."/>
            <person name="Tsui H.-C.T."/>
            <person name="Winkler M.E."/>
        </authorList>
    </citation>
    <scope>NUCLEOTIDE SEQUENCE</scope>
</reference>
<evidence type="ECO:0000256" key="1">
    <source>
        <dbReference type="SAM" id="MobiDB-lite"/>
    </source>
</evidence>
<dbReference type="Gene3D" id="3.40.50.300">
    <property type="entry name" value="P-loop containing nucleotide triphosphate hydrolases"/>
    <property type="match status" value="1"/>
</dbReference>
<evidence type="ECO:0000313" key="2">
    <source>
        <dbReference type="EMBL" id="SVD57508.1"/>
    </source>
</evidence>
<dbReference type="PANTHER" id="PTHR48102">
    <property type="entry name" value="ATP-DEPENDENT CLP PROTEASE ATP-BINDING SUBUNIT CLPX-LIKE, MITOCHONDRIAL-RELATED"/>
    <property type="match status" value="1"/>
</dbReference>
<gene>
    <name evidence="2" type="ORF">METZ01_LOCUS410362</name>
</gene>
<dbReference type="GO" id="GO:0016887">
    <property type="term" value="F:ATP hydrolysis activity"/>
    <property type="evidence" value="ECO:0007669"/>
    <property type="project" value="TreeGrafter"/>
</dbReference>
<dbReference type="PANTHER" id="PTHR48102:SF7">
    <property type="entry name" value="ATP-DEPENDENT CLP PROTEASE ATP-BINDING SUBUNIT CLPX-LIKE, MITOCHONDRIAL"/>
    <property type="match status" value="1"/>
</dbReference>
<feature type="non-terminal residue" evidence="2">
    <location>
        <position position="126"/>
    </location>
</feature>
<proteinExistence type="predicted"/>
<dbReference type="InterPro" id="IPR050052">
    <property type="entry name" value="ATP-dep_Clp_protease_ClpX"/>
</dbReference>
<organism evidence="2">
    <name type="scientific">marine metagenome</name>
    <dbReference type="NCBI Taxonomy" id="408172"/>
    <lineage>
        <taxon>unclassified sequences</taxon>
        <taxon>metagenomes</taxon>
        <taxon>ecological metagenomes</taxon>
    </lineage>
</organism>
<name>A0A382WHB9_9ZZZZ</name>
<dbReference type="EMBL" id="UINC01159429">
    <property type="protein sequence ID" value="SVD57508.1"/>
    <property type="molecule type" value="Genomic_DNA"/>
</dbReference>
<dbReference type="GO" id="GO:0005759">
    <property type="term" value="C:mitochondrial matrix"/>
    <property type="evidence" value="ECO:0007669"/>
    <property type="project" value="TreeGrafter"/>
</dbReference>